<evidence type="ECO:0000256" key="2">
    <source>
        <dbReference type="ARBA" id="ARBA00004613"/>
    </source>
</evidence>
<reference evidence="17" key="2">
    <citation type="submission" date="2025-08" db="UniProtKB">
        <authorList>
            <consortium name="Ensembl"/>
        </authorList>
    </citation>
    <scope>IDENTIFICATION</scope>
</reference>
<dbReference type="EC" id="1.8.3.2" evidence="13"/>
<keyword evidence="7 13" id="KW-0274">FAD</keyword>
<dbReference type="Gene3D" id="1.20.120.1960">
    <property type="entry name" value="QSOX sulfhydryl oxidase domain"/>
    <property type="match status" value="1"/>
</dbReference>
<keyword evidence="13" id="KW-0472">Membrane</keyword>
<dbReference type="InterPro" id="IPR013766">
    <property type="entry name" value="Thioredoxin_domain"/>
</dbReference>
<dbReference type="FunFam" id="3.40.30.10:FF:000073">
    <property type="entry name" value="Sulfhydryl oxidase"/>
    <property type="match status" value="1"/>
</dbReference>
<dbReference type="PANTHER" id="PTHR22897">
    <property type="entry name" value="QUIESCIN Q6-RELATED SULFHYDRYL OXIDASE"/>
    <property type="match status" value="1"/>
</dbReference>
<reference evidence="17" key="1">
    <citation type="submission" date="2020-06" db="EMBL/GenBank/DDBJ databases">
        <authorList>
            <consortium name="Wellcome Sanger Institute Data Sharing"/>
        </authorList>
    </citation>
    <scope>NUCLEOTIDE SEQUENCE [LARGE SCALE GENOMIC DNA]</scope>
</reference>
<reference evidence="17" key="3">
    <citation type="submission" date="2025-09" db="UniProtKB">
        <authorList>
            <consortium name="Ensembl"/>
        </authorList>
    </citation>
    <scope>IDENTIFICATION</scope>
</reference>
<evidence type="ECO:0000256" key="10">
    <source>
        <dbReference type="ARBA" id="ARBA00023180"/>
    </source>
</evidence>
<dbReference type="CDD" id="cd02992">
    <property type="entry name" value="PDI_a_QSOX"/>
    <property type="match status" value="1"/>
</dbReference>
<evidence type="ECO:0000259" key="15">
    <source>
        <dbReference type="PROSITE" id="PS51324"/>
    </source>
</evidence>
<dbReference type="GO" id="GO:0016971">
    <property type="term" value="F:flavin-dependent sulfhydryl oxidase activity"/>
    <property type="evidence" value="ECO:0007669"/>
    <property type="project" value="InterPro"/>
</dbReference>
<keyword evidence="13" id="KW-1133">Transmembrane helix</keyword>
<dbReference type="Pfam" id="PF04777">
    <property type="entry name" value="Evr1_Alr"/>
    <property type="match status" value="1"/>
</dbReference>
<dbReference type="FunFam" id="3.40.30.10:FF:000080">
    <property type="entry name" value="Sulfhydryl oxidase"/>
    <property type="match status" value="1"/>
</dbReference>
<dbReference type="Pfam" id="PF18108">
    <property type="entry name" value="QSOX_Trx1"/>
    <property type="match status" value="1"/>
</dbReference>
<dbReference type="GeneID" id="114462425"/>
<comment type="subcellular location">
    <subcellularLocation>
        <location evidence="2">Secreted</location>
    </subcellularLocation>
</comment>
<dbReference type="PROSITE" id="PS51352">
    <property type="entry name" value="THIOREDOXIN_2"/>
    <property type="match status" value="1"/>
</dbReference>
<dbReference type="Gene3D" id="1.20.120.310">
    <property type="entry name" value="ERV/ALR sulfhydryl oxidase domain"/>
    <property type="match status" value="1"/>
</dbReference>
<comment type="cofactor">
    <cofactor evidence="1 13">
        <name>FAD</name>
        <dbReference type="ChEBI" id="CHEBI:57692"/>
    </cofactor>
</comment>
<keyword evidence="6" id="KW-0732">Signal</keyword>
<dbReference type="PANTHER" id="PTHR22897:SF6">
    <property type="entry name" value="SULFHYDRYL OXIDASE 1"/>
    <property type="match status" value="1"/>
</dbReference>
<dbReference type="SUPFAM" id="SSF69000">
    <property type="entry name" value="FAD-dependent thiol oxidase"/>
    <property type="match status" value="1"/>
</dbReference>
<keyword evidence="4" id="KW-0964">Secreted</keyword>
<keyword evidence="13" id="KW-0812">Transmembrane</keyword>
<evidence type="ECO:0000256" key="8">
    <source>
        <dbReference type="ARBA" id="ARBA00023002"/>
    </source>
</evidence>
<comment type="catalytic activity">
    <reaction evidence="12 13">
        <text>2 R'C(R)SH + O2 = R'C(R)S-S(R)CR' + H2O2</text>
        <dbReference type="Rhea" id="RHEA:17357"/>
        <dbReference type="ChEBI" id="CHEBI:15379"/>
        <dbReference type="ChEBI" id="CHEBI:16240"/>
        <dbReference type="ChEBI" id="CHEBI:16520"/>
        <dbReference type="ChEBI" id="CHEBI:17412"/>
        <dbReference type="EC" id="1.8.3.2"/>
    </reaction>
</comment>
<evidence type="ECO:0000313" key="17">
    <source>
        <dbReference type="Ensembl" id="ENSGWIP00000000769.1"/>
    </source>
</evidence>
<keyword evidence="8 13" id="KW-0560">Oxidoreductase</keyword>
<dbReference type="Pfam" id="PF00085">
    <property type="entry name" value="Thioredoxin"/>
    <property type="match status" value="1"/>
</dbReference>
<dbReference type="SUPFAM" id="SSF52833">
    <property type="entry name" value="Thioredoxin-like"/>
    <property type="match status" value="1"/>
</dbReference>
<feature type="compositionally biased region" description="Basic and acidic residues" evidence="14">
    <location>
        <begin position="562"/>
        <end position="587"/>
    </location>
</feature>
<dbReference type="Ensembl" id="ENSGWIT00000000835.1">
    <property type="protein sequence ID" value="ENSGWIP00000000769.1"/>
    <property type="gene ID" value="ENSGWIG00000000490.1"/>
</dbReference>
<dbReference type="GO" id="GO:0005615">
    <property type="term" value="C:extracellular space"/>
    <property type="evidence" value="ECO:0007669"/>
    <property type="project" value="TreeGrafter"/>
</dbReference>
<dbReference type="FunFam" id="1.20.120.1960:FF:000001">
    <property type="entry name" value="Sulfhydryl oxidase"/>
    <property type="match status" value="1"/>
</dbReference>
<comment type="function">
    <text evidence="11">Catalyzes the oxidation of sulfhydryl groups in peptide and protein thiols to disulfides with the reduction of oxygen to hydrogen peroxide. Plays a role in disulfide bond formation in a variety of extracellular proteins. In fibroblasts, required for normal incorporation of laminin into the extracellular matrix, and thereby for normal cell-cell adhesion and cell migration.</text>
</comment>
<dbReference type="CTD" id="5768"/>
<evidence type="ECO:0000256" key="9">
    <source>
        <dbReference type="ARBA" id="ARBA00023157"/>
    </source>
</evidence>
<dbReference type="FunFam" id="1.20.120.310:FF:000001">
    <property type="entry name" value="Sulfhydryl oxidase"/>
    <property type="match status" value="1"/>
</dbReference>
<protein>
    <recommendedName>
        <fullName evidence="13">Sulfhydryl oxidase</fullName>
        <ecNumber evidence="13">1.8.3.2</ecNumber>
    </recommendedName>
</protein>
<dbReference type="InterPro" id="IPR036249">
    <property type="entry name" value="Thioredoxin-like_sf"/>
</dbReference>
<dbReference type="InterPro" id="IPR041269">
    <property type="entry name" value="QSOX_Trx1"/>
</dbReference>
<evidence type="ECO:0000256" key="11">
    <source>
        <dbReference type="ARBA" id="ARBA00045804"/>
    </source>
</evidence>
<evidence type="ECO:0000256" key="5">
    <source>
        <dbReference type="ARBA" id="ARBA00022630"/>
    </source>
</evidence>
<dbReference type="InterPro" id="IPR042568">
    <property type="entry name" value="QSOX_FAD-bd_sf"/>
</dbReference>
<evidence type="ECO:0000256" key="1">
    <source>
        <dbReference type="ARBA" id="ARBA00001974"/>
    </source>
</evidence>
<keyword evidence="5 13" id="KW-0285">Flavoprotein</keyword>
<feature type="domain" description="ERV/ALR sulfhydryl oxidase" evidence="15">
    <location>
        <begin position="409"/>
        <end position="509"/>
    </location>
</feature>
<evidence type="ECO:0000256" key="7">
    <source>
        <dbReference type="ARBA" id="ARBA00022827"/>
    </source>
</evidence>
<accession>A0A8C5D5Q9</accession>
<keyword evidence="10" id="KW-0325">Glycoprotein</keyword>
<evidence type="ECO:0000256" key="12">
    <source>
        <dbReference type="ARBA" id="ARBA00048864"/>
    </source>
</evidence>
<feature type="transmembrane region" description="Helical" evidence="13">
    <location>
        <begin position="775"/>
        <end position="798"/>
    </location>
</feature>
<evidence type="ECO:0000313" key="18">
    <source>
        <dbReference type="Proteomes" id="UP000694680"/>
    </source>
</evidence>
<dbReference type="InterPro" id="IPR040986">
    <property type="entry name" value="QSOX_FAD-bd_dom"/>
</dbReference>
<dbReference type="InterPro" id="IPR039798">
    <property type="entry name" value="Sulfhydryl_oxidase"/>
</dbReference>
<dbReference type="AlphaFoldDB" id="A0A8C5D5Q9"/>
<feature type="region of interest" description="Disordered" evidence="14">
    <location>
        <begin position="562"/>
        <end position="679"/>
    </location>
</feature>
<evidence type="ECO:0000256" key="13">
    <source>
        <dbReference type="RuleBase" id="RU371123"/>
    </source>
</evidence>
<evidence type="ECO:0000256" key="3">
    <source>
        <dbReference type="ARBA" id="ARBA00006041"/>
    </source>
</evidence>
<dbReference type="GO" id="GO:0006457">
    <property type="term" value="P:protein folding"/>
    <property type="evidence" value="ECO:0007669"/>
    <property type="project" value="TreeGrafter"/>
</dbReference>
<keyword evidence="18" id="KW-1185">Reference proteome</keyword>
<dbReference type="RefSeq" id="XP_028301041.1">
    <property type="nucleotide sequence ID" value="XM_028445240.1"/>
</dbReference>
<dbReference type="Proteomes" id="UP000694680">
    <property type="component" value="Chromosome 4"/>
</dbReference>
<name>A0A8C5D5Q9_GOUWI</name>
<evidence type="ECO:0000256" key="6">
    <source>
        <dbReference type="ARBA" id="ARBA00022729"/>
    </source>
</evidence>
<gene>
    <name evidence="17" type="primary">qsox1</name>
</gene>
<comment type="similarity">
    <text evidence="3 13">Belongs to the quiescin-sulfhydryl oxidase (QSOX) family.</text>
</comment>
<dbReference type="GO" id="GO:0003756">
    <property type="term" value="F:protein disulfide isomerase activity"/>
    <property type="evidence" value="ECO:0007669"/>
    <property type="project" value="TreeGrafter"/>
</dbReference>
<dbReference type="InterPro" id="IPR036774">
    <property type="entry name" value="ERV/ALR_sulphydryl_oxid_sf"/>
</dbReference>
<organism evidence="17 18">
    <name type="scientific">Gouania willdenowi</name>
    <name type="common">Blunt-snouted clingfish</name>
    <name type="synonym">Lepadogaster willdenowi</name>
    <dbReference type="NCBI Taxonomy" id="441366"/>
    <lineage>
        <taxon>Eukaryota</taxon>
        <taxon>Metazoa</taxon>
        <taxon>Chordata</taxon>
        <taxon>Craniata</taxon>
        <taxon>Vertebrata</taxon>
        <taxon>Euteleostomi</taxon>
        <taxon>Actinopterygii</taxon>
        <taxon>Neopterygii</taxon>
        <taxon>Teleostei</taxon>
        <taxon>Neoteleostei</taxon>
        <taxon>Acanthomorphata</taxon>
        <taxon>Ovalentaria</taxon>
        <taxon>Blenniimorphae</taxon>
        <taxon>Blenniiformes</taxon>
        <taxon>Gobiesocoidei</taxon>
        <taxon>Gobiesocidae</taxon>
        <taxon>Gobiesocinae</taxon>
        <taxon>Gouania</taxon>
    </lineage>
</organism>
<dbReference type="Gene3D" id="3.40.30.10">
    <property type="entry name" value="Glutaredoxin"/>
    <property type="match status" value="2"/>
</dbReference>
<sequence length="812" mass="92116">MARSLGRAGATSRCSSRKTVTGRAMVTAYWLCVCVLVPACVKAGLYTSSDQVLLLSPDNVHTLLVNSSAAMVVEFYASWCGHCIAFSPVYKKLARDIKEWKPAVNLAALDCAAEENRKICIDYKIRGYPTVKFFHAYSKADAVGQEFKGVSRDVRDLRHKIIDKLETHSEPWPPACPPLEPTSQAEIDHFFETNSVHHLALIFEDFSSYIGREVTLDLLQFENIAVRRVLKTEDALVTKLGVTEFPSCYLYYPGGNFTKLHVQIEARTFYALALQKLPGVVRSGRPPAVPGDDLKNSTDESWKPFNSSRVYMADLESTLYYSLYVEVAAHTVISGEALTALKKYISVLSKHFPGRPVVMNLLKSVNSWLQSQTADQISYDALEDILDNTAQMPNAALPDDTKWVGCQGSQPHLRRYPCGLWTLFHVLTVQAKNSTASDPLEVLDAMKRYIHIFFGCRQCAEHFGNMVDSLVEVKTLSSAILWLWAKHNRVNNRIAGALSEDPQFPKIQWPSPEMCSACHTVTDNGEHRWNTEEVLAFLLTYFSSSRILTDYLESDRQMLEKQKDRNARYQRDLEAEKHVERKTREASDPGAHPLLSQPNEQEEEEEGEEEGEEEEEEEEEDEAVADGYEDGGEAAPAALSEMKGKPEPTPWIHPESLVGRSRRKAHRRPSIVGMRPRGQQEDIVDLDSFVNQHYKARAVELASSNRVKRRMLQRQKELEPQPVFRLGMELDAALGMVGLQPMEEDFDMDVRQRQEEGRSYRGSWISVLSIGFSKLDISLCVILYLLSFFFLLSMYLYFKKRLRLRRAKTTLT</sequence>
<feature type="compositionally biased region" description="Basic residues" evidence="14">
    <location>
        <begin position="660"/>
        <end position="669"/>
    </location>
</feature>
<keyword evidence="9" id="KW-1015">Disulfide bond</keyword>
<evidence type="ECO:0000256" key="14">
    <source>
        <dbReference type="SAM" id="MobiDB-lite"/>
    </source>
</evidence>
<dbReference type="OrthoDB" id="59470at2759"/>
<proteinExistence type="inferred from homology"/>
<feature type="domain" description="Thioredoxin" evidence="16">
    <location>
        <begin position="6"/>
        <end position="167"/>
    </location>
</feature>
<feature type="compositionally biased region" description="Acidic residues" evidence="14">
    <location>
        <begin position="600"/>
        <end position="632"/>
    </location>
</feature>
<dbReference type="PROSITE" id="PS51324">
    <property type="entry name" value="ERV_ALR"/>
    <property type="match status" value="1"/>
</dbReference>
<dbReference type="InterPro" id="IPR017905">
    <property type="entry name" value="ERV/ALR_sulphydryl_oxidase"/>
</dbReference>
<dbReference type="GO" id="GO:0000139">
    <property type="term" value="C:Golgi membrane"/>
    <property type="evidence" value="ECO:0007669"/>
    <property type="project" value="TreeGrafter"/>
</dbReference>
<dbReference type="Pfam" id="PF18371">
    <property type="entry name" value="FAD_SOX"/>
    <property type="match status" value="1"/>
</dbReference>
<evidence type="ECO:0000259" key="16">
    <source>
        <dbReference type="PROSITE" id="PS51352"/>
    </source>
</evidence>
<evidence type="ECO:0000256" key="4">
    <source>
        <dbReference type="ARBA" id="ARBA00022525"/>
    </source>
</evidence>